<dbReference type="InterPro" id="IPR050950">
    <property type="entry name" value="HTH-type_LysR_regulators"/>
</dbReference>
<dbReference type="InterPro" id="IPR036390">
    <property type="entry name" value="WH_DNA-bd_sf"/>
</dbReference>
<dbReference type="PANTHER" id="PTHR30419">
    <property type="entry name" value="HTH-TYPE TRANSCRIPTIONAL REGULATOR YBHD"/>
    <property type="match status" value="1"/>
</dbReference>
<dbReference type="AlphaFoldDB" id="A0A916WXY4"/>
<dbReference type="Proteomes" id="UP000621454">
    <property type="component" value="Unassembled WGS sequence"/>
</dbReference>
<gene>
    <name evidence="6" type="ORF">GCM10011489_27860</name>
</gene>
<dbReference type="Pfam" id="PF03466">
    <property type="entry name" value="LysR_substrate"/>
    <property type="match status" value="1"/>
</dbReference>
<comment type="similarity">
    <text evidence="1">Belongs to the LysR transcriptional regulatory family.</text>
</comment>
<dbReference type="PRINTS" id="PR00039">
    <property type="entry name" value="HTHLYSR"/>
</dbReference>
<sequence length="301" mass="32003">MDLHLVTYFVAVVDHGGITKAAQSLYISQPSLSQAIRTLERRLGATLFDRTGRRLELTDAGRAFDETARRILADVDRAKSRVQSVRELRAGRVDVVTYSAFSIDPLIELTRRFRLRHPHVVVRITAVDGPSAVLGALRRGAAELGLTDMSADHESFTALPLGEQELVLAIAPDLVDGVADPVARSVVQTLPLVADLADQSSAAELTDVIAPDGTNVAVDCAHSAATFEFVARGVGGALVPRAVADSQLPTARQLALDPPLRRQFGLVLRSGPPSPAALAFLEVAGAGRAHAGDEEIPVTYS</sequence>
<keyword evidence="4" id="KW-0804">Transcription</keyword>
<dbReference type="Gene3D" id="3.40.190.290">
    <property type="match status" value="1"/>
</dbReference>
<evidence type="ECO:0000313" key="7">
    <source>
        <dbReference type="Proteomes" id="UP000621454"/>
    </source>
</evidence>
<reference evidence="6" key="1">
    <citation type="journal article" date="2014" name="Int. J. Syst. Evol. Microbiol.">
        <title>Complete genome sequence of Corynebacterium casei LMG S-19264T (=DSM 44701T), isolated from a smear-ripened cheese.</title>
        <authorList>
            <consortium name="US DOE Joint Genome Institute (JGI-PGF)"/>
            <person name="Walter F."/>
            <person name="Albersmeier A."/>
            <person name="Kalinowski J."/>
            <person name="Ruckert C."/>
        </authorList>
    </citation>
    <scope>NUCLEOTIDE SEQUENCE</scope>
    <source>
        <strain evidence="6">CGMCC 1.12827</strain>
    </source>
</reference>
<dbReference type="InterPro" id="IPR036388">
    <property type="entry name" value="WH-like_DNA-bd_sf"/>
</dbReference>
<proteinExistence type="inferred from homology"/>
<dbReference type="CDD" id="cd05466">
    <property type="entry name" value="PBP2_LTTR_substrate"/>
    <property type="match status" value="1"/>
</dbReference>
<dbReference type="GO" id="GO:0005829">
    <property type="term" value="C:cytosol"/>
    <property type="evidence" value="ECO:0007669"/>
    <property type="project" value="TreeGrafter"/>
</dbReference>
<dbReference type="SUPFAM" id="SSF46785">
    <property type="entry name" value="Winged helix' DNA-binding domain"/>
    <property type="match status" value="1"/>
</dbReference>
<dbReference type="GO" id="GO:0003700">
    <property type="term" value="F:DNA-binding transcription factor activity"/>
    <property type="evidence" value="ECO:0007669"/>
    <property type="project" value="InterPro"/>
</dbReference>
<keyword evidence="3" id="KW-0238">DNA-binding</keyword>
<dbReference type="FunFam" id="1.10.10.10:FF:000001">
    <property type="entry name" value="LysR family transcriptional regulator"/>
    <property type="match status" value="1"/>
</dbReference>
<name>A0A916WXY4_9ACTN</name>
<organism evidence="6 7">
    <name type="scientific">Gordonia jinhuaensis</name>
    <dbReference type="NCBI Taxonomy" id="1517702"/>
    <lineage>
        <taxon>Bacteria</taxon>
        <taxon>Bacillati</taxon>
        <taxon>Actinomycetota</taxon>
        <taxon>Actinomycetes</taxon>
        <taxon>Mycobacteriales</taxon>
        <taxon>Gordoniaceae</taxon>
        <taxon>Gordonia</taxon>
    </lineage>
</organism>
<evidence type="ECO:0000256" key="3">
    <source>
        <dbReference type="ARBA" id="ARBA00023125"/>
    </source>
</evidence>
<dbReference type="GO" id="GO:0003677">
    <property type="term" value="F:DNA binding"/>
    <property type="evidence" value="ECO:0007669"/>
    <property type="project" value="UniProtKB-KW"/>
</dbReference>
<dbReference type="SUPFAM" id="SSF53850">
    <property type="entry name" value="Periplasmic binding protein-like II"/>
    <property type="match status" value="1"/>
</dbReference>
<dbReference type="Gene3D" id="1.10.10.10">
    <property type="entry name" value="Winged helix-like DNA-binding domain superfamily/Winged helix DNA-binding domain"/>
    <property type="match status" value="1"/>
</dbReference>
<reference evidence="6" key="2">
    <citation type="submission" date="2020-09" db="EMBL/GenBank/DDBJ databases">
        <authorList>
            <person name="Sun Q."/>
            <person name="Zhou Y."/>
        </authorList>
    </citation>
    <scope>NUCLEOTIDE SEQUENCE</scope>
    <source>
        <strain evidence="6">CGMCC 1.12827</strain>
    </source>
</reference>
<dbReference type="InterPro" id="IPR000847">
    <property type="entry name" value="LysR_HTH_N"/>
</dbReference>
<evidence type="ECO:0000259" key="5">
    <source>
        <dbReference type="PROSITE" id="PS50931"/>
    </source>
</evidence>
<dbReference type="Pfam" id="PF00126">
    <property type="entry name" value="HTH_1"/>
    <property type="match status" value="1"/>
</dbReference>
<accession>A0A916WXY4</accession>
<comment type="caution">
    <text evidence="6">The sequence shown here is derived from an EMBL/GenBank/DDBJ whole genome shotgun (WGS) entry which is preliminary data.</text>
</comment>
<dbReference type="InterPro" id="IPR005119">
    <property type="entry name" value="LysR_subst-bd"/>
</dbReference>
<evidence type="ECO:0000256" key="4">
    <source>
        <dbReference type="ARBA" id="ARBA00023163"/>
    </source>
</evidence>
<dbReference type="EMBL" id="BMGC01000021">
    <property type="protein sequence ID" value="GGB38590.1"/>
    <property type="molecule type" value="Genomic_DNA"/>
</dbReference>
<keyword evidence="2" id="KW-0805">Transcription regulation</keyword>
<evidence type="ECO:0000256" key="1">
    <source>
        <dbReference type="ARBA" id="ARBA00009437"/>
    </source>
</evidence>
<dbReference type="PROSITE" id="PS50931">
    <property type="entry name" value="HTH_LYSR"/>
    <property type="match status" value="1"/>
</dbReference>
<evidence type="ECO:0000256" key="2">
    <source>
        <dbReference type="ARBA" id="ARBA00023015"/>
    </source>
</evidence>
<feature type="domain" description="HTH lysR-type" evidence="5">
    <location>
        <begin position="1"/>
        <end position="58"/>
    </location>
</feature>
<dbReference type="RefSeq" id="WP_188587185.1">
    <property type="nucleotide sequence ID" value="NZ_BMGC01000021.1"/>
</dbReference>
<protein>
    <submittedName>
        <fullName evidence="6">Transcription regulator LysR family protein</fullName>
    </submittedName>
</protein>
<keyword evidence="7" id="KW-1185">Reference proteome</keyword>
<evidence type="ECO:0000313" key="6">
    <source>
        <dbReference type="EMBL" id="GGB38590.1"/>
    </source>
</evidence>